<dbReference type="RefSeq" id="WP_087047759.1">
    <property type="nucleotide sequence ID" value="NZ_FCOB02000021.1"/>
</dbReference>
<dbReference type="AlphaFoldDB" id="A0A158CIW9"/>
<dbReference type="PANTHER" id="PTHR30482">
    <property type="entry name" value="HIGH-AFFINITY BRANCHED-CHAIN AMINO ACID TRANSPORT SYSTEM PERMEASE"/>
    <property type="match status" value="1"/>
</dbReference>
<feature type="transmembrane region" description="Helical" evidence="6">
    <location>
        <begin position="117"/>
        <end position="137"/>
    </location>
</feature>
<accession>A0A158CIW9</accession>
<dbReference type="Pfam" id="PF02653">
    <property type="entry name" value="BPD_transp_2"/>
    <property type="match status" value="1"/>
</dbReference>
<feature type="transmembrane region" description="Helical" evidence="6">
    <location>
        <begin position="80"/>
        <end position="97"/>
    </location>
</feature>
<reference evidence="7" key="1">
    <citation type="submission" date="2016-01" db="EMBL/GenBank/DDBJ databases">
        <authorList>
            <person name="Peeters C."/>
        </authorList>
    </citation>
    <scope>NUCLEOTIDE SEQUENCE [LARGE SCALE GENOMIC DNA]</scope>
    <source>
        <strain evidence="7">LMG 29326</strain>
    </source>
</reference>
<evidence type="ECO:0000256" key="6">
    <source>
        <dbReference type="SAM" id="Phobius"/>
    </source>
</evidence>
<keyword evidence="4 6" id="KW-1133">Transmembrane helix</keyword>
<keyword evidence="2" id="KW-1003">Cell membrane</keyword>
<evidence type="ECO:0000256" key="2">
    <source>
        <dbReference type="ARBA" id="ARBA00022475"/>
    </source>
</evidence>
<evidence type="ECO:0000256" key="5">
    <source>
        <dbReference type="ARBA" id="ARBA00023136"/>
    </source>
</evidence>
<keyword evidence="3 6" id="KW-0812">Transmembrane</keyword>
<feature type="transmembrane region" description="Helical" evidence="6">
    <location>
        <begin position="292"/>
        <end position="319"/>
    </location>
</feature>
<dbReference type="CDD" id="cd06581">
    <property type="entry name" value="TM_PBP1_LivM_like"/>
    <property type="match status" value="1"/>
</dbReference>
<feature type="transmembrane region" description="Helical" evidence="6">
    <location>
        <begin position="23"/>
        <end position="49"/>
    </location>
</feature>
<evidence type="ECO:0000313" key="7">
    <source>
        <dbReference type="EMBL" id="SAK82221.1"/>
    </source>
</evidence>
<feature type="transmembrane region" description="Helical" evidence="6">
    <location>
        <begin position="257"/>
        <end position="280"/>
    </location>
</feature>
<dbReference type="InterPro" id="IPR043428">
    <property type="entry name" value="LivM-like"/>
</dbReference>
<keyword evidence="5 6" id="KW-0472">Membrane</keyword>
<dbReference type="GO" id="GO:0005886">
    <property type="term" value="C:plasma membrane"/>
    <property type="evidence" value="ECO:0007669"/>
    <property type="project" value="UniProtKB-SubCell"/>
</dbReference>
<dbReference type="GO" id="GO:0015658">
    <property type="term" value="F:branched-chain amino acid transmembrane transporter activity"/>
    <property type="evidence" value="ECO:0007669"/>
    <property type="project" value="InterPro"/>
</dbReference>
<sequence>MTSIQPIEPSTTLIPEKNMAKTLVVGILTAVFVIAAPMVIGAAGGNYWVRVLDFAMLYVMLALGLNVVVGFAGLLDLGYIAFYAVGAYTAALLSSPQLTTQFEWIAHLAPGGLHVPFFIIVPIAMAVAATFGVLLGAPTLRLRGDYLAIVTLGFGEIVRIFMNNLDRPVNITNGPKGITGIDPVTVAGFNLSQTHELFGFKFPSVYMYYYLFVLCALFVIWVCTRLQHSRIGRAWAAIREDEIAAKAMGINTRNVKLLAFAMGASFGGLSGAMFGAFQGFVSPESFTFWESIVVLACVVLGGMGHIPGVILGAVLLAVFPEFLRSTMGPLQNAIFGHQIVDTEVIRQLLYGLAMVLIMLYRSEGLWPAPKHEDKIAKIAKRNGKKPARA</sequence>
<evidence type="ECO:0000256" key="3">
    <source>
        <dbReference type="ARBA" id="ARBA00022692"/>
    </source>
</evidence>
<dbReference type="OrthoDB" id="9814461at2"/>
<evidence type="ECO:0000313" key="8">
    <source>
        <dbReference type="Proteomes" id="UP000054978"/>
    </source>
</evidence>
<keyword evidence="8" id="KW-1185">Reference proteome</keyword>
<evidence type="ECO:0000256" key="1">
    <source>
        <dbReference type="ARBA" id="ARBA00004651"/>
    </source>
</evidence>
<organism evidence="7 8">
    <name type="scientific">Caballeronia ptereochthonis</name>
    <dbReference type="NCBI Taxonomy" id="1777144"/>
    <lineage>
        <taxon>Bacteria</taxon>
        <taxon>Pseudomonadati</taxon>
        <taxon>Pseudomonadota</taxon>
        <taxon>Betaproteobacteria</taxon>
        <taxon>Burkholderiales</taxon>
        <taxon>Burkholderiaceae</taxon>
        <taxon>Caballeronia</taxon>
    </lineage>
</organism>
<proteinExistence type="predicted"/>
<feature type="transmembrane region" description="Helical" evidence="6">
    <location>
        <begin position="55"/>
        <end position="75"/>
    </location>
</feature>
<evidence type="ECO:0000256" key="4">
    <source>
        <dbReference type="ARBA" id="ARBA00022989"/>
    </source>
</evidence>
<name>A0A158CIW9_9BURK</name>
<gene>
    <name evidence="7" type="ORF">AWB83_04381</name>
</gene>
<dbReference type="STRING" id="1777144.AWB83_04381"/>
<dbReference type="EMBL" id="FCOB02000021">
    <property type="protein sequence ID" value="SAK82221.1"/>
    <property type="molecule type" value="Genomic_DNA"/>
</dbReference>
<dbReference type="InterPro" id="IPR001851">
    <property type="entry name" value="ABC_transp_permease"/>
</dbReference>
<dbReference type="Proteomes" id="UP000054978">
    <property type="component" value="Unassembled WGS sequence"/>
</dbReference>
<comment type="caution">
    <text evidence="7">The sequence shown here is derived from an EMBL/GenBank/DDBJ whole genome shotgun (WGS) entry which is preliminary data.</text>
</comment>
<dbReference type="PANTHER" id="PTHR30482:SF10">
    <property type="entry name" value="HIGH-AFFINITY BRANCHED-CHAIN AMINO ACID TRANSPORT PROTEIN BRAE"/>
    <property type="match status" value="1"/>
</dbReference>
<feature type="transmembrane region" description="Helical" evidence="6">
    <location>
        <begin position="206"/>
        <end position="224"/>
    </location>
</feature>
<protein>
    <submittedName>
        <fullName evidence="7">Inner-membrane translocator</fullName>
    </submittedName>
</protein>
<comment type="subcellular location">
    <subcellularLocation>
        <location evidence="1">Cell membrane</location>
        <topology evidence="1">Multi-pass membrane protein</topology>
    </subcellularLocation>
</comment>
<feature type="transmembrane region" description="Helical" evidence="6">
    <location>
        <begin position="144"/>
        <end position="162"/>
    </location>
</feature>